<keyword evidence="2" id="KW-0812">Transmembrane</keyword>
<gene>
    <name evidence="3" type="ORF">SAMN05661044_01067</name>
</gene>
<name>A0A1H7JNA4_OLID1</name>
<feature type="transmembrane region" description="Helical" evidence="2">
    <location>
        <begin position="6"/>
        <end position="25"/>
    </location>
</feature>
<dbReference type="EMBL" id="FOAF01000001">
    <property type="protein sequence ID" value="SEK75786.1"/>
    <property type="molecule type" value="Genomic_DNA"/>
</dbReference>
<evidence type="ECO:0000313" key="4">
    <source>
        <dbReference type="Proteomes" id="UP000199421"/>
    </source>
</evidence>
<evidence type="ECO:0000256" key="2">
    <source>
        <dbReference type="SAM" id="Phobius"/>
    </source>
</evidence>
<feature type="region of interest" description="Disordered" evidence="1">
    <location>
        <begin position="76"/>
        <end position="104"/>
    </location>
</feature>
<feature type="compositionally biased region" description="Polar residues" evidence="1">
    <location>
        <begin position="83"/>
        <end position="98"/>
    </location>
</feature>
<keyword evidence="4" id="KW-1185">Reference proteome</keyword>
<sequence>MFLNFIKKQFMLVAMLGLAITFFAFKTEKKRLANDHWFEVVNNQITSTYLPDGPGAQCQEDDTDLEMCAARLLDSQVDDPNASIPTPTITNPSLTPEQKYSEPE</sequence>
<keyword evidence="2" id="KW-0472">Membrane</keyword>
<keyword evidence="2" id="KW-1133">Transmembrane helix</keyword>
<organism evidence="3 4">
    <name type="scientific">Olivibacter domesticus</name>
    <name type="common">Pseudosphingobacterium domesticum</name>
    <dbReference type="NCBI Taxonomy" id="407022"/>
    <lineage>
        <taxon>Bacteria</taxon>
        <taxon>Pseudomonadati</taxon>
        <taxon>Bacteroidota</taxon>
        <taxon>Sphingobacteriia</taxon>
        <taxon>Sphingobacteriales</taxon>
        <taxon>Sphingobacteriaceae</taxon>
        <taxon>Olivibacter</taxon>
    </lineage>
</organism>
<accession>A0A1H7JNA4</accession>
<proteinExistence type="predicted"/>
<reference evidence="4" key="1">
    <citation type="submission" date="2016-10" db="EMBL/GenBank/DDBJ databases">
        <authorList>
            <person name="Varghese N."/>
            <person name="Submissions S."/>
        </authorList>
    </citation>
    <scope>NUCLEOTIDE SEQUENCE [LARGE SCALE GENOMIC DNA]</scope>
    <source>
        <strain evidence="4">DSM 18733</strain>
    </source>
</reference>
<protein>
    <submittedName>
        <fullName evidence="3">Uncharacterized protein</fullName>
    </submittedName>
</protein>
<dbReference type="AlphaFoldDB" id="A0A1H7JNA4"/>
<evidence type="ECO:0000313" key="3">
    <source>
        <dbReference type="EMBL" id="SEK75786.1"/>
    </source>
</evidence>
<evidence type="ECO:0000256" key="1">
    <source>
        <dbReference type="SAM" id="MobiDB-lite"/>
    </source>
</evidence>
<dbReference type="Proteomes" id="UP000199421">
    <property type="component" value="Unassembled WGS sequence"/>
</dbReference>